<accession>A0A4Q1SJK6</accession>
<dbReference type="PANTHER" id="PTHR12358:SF106">
    <property type="entry name" value="LIPID KINASE YEGS"/>
    <property type="match status" value="1"/>
</dbReference>
<dbReference type="InterPro" id="IPR016064">
    <property type="entry name" value="NAD/diacylglycerol_kinase_sf"/>
</dbReference>
<dbReference type="PROSITE" id="PS50146">
    <property type="entry name" value="DAGK"/>
    <property type="match status" value="1"/>
</dbReference>
<dbReference type="PANTHER" id="PTHR12358">
    <property type="entry name" value="SPHINGOSINE KINASE"/>
    <property type="match status" value="1"/>
</dbReference>
<feature type="domain" description="DAGKc" evidence="1">
    <location>
        <begin position="1"/>
        <end position="130"/>
    </location>
</feature>
<dbReference type="GO" id="GO:0005886">
    <property type="term" value="C:plasma membrane"/>
    <property type="evidence" value="ECO:0007669"/>
    <property type="project" value="TreeGrafter"/>
</dbReference>
<dbReference type="OrthoDB" id="142078at2"/>
<protein>
    <recommendedName>
        <fullName evidence="1">DAGKc domain-containing protein</fullName>
    </recommendedName>
</protein>
<gene>
    <name evidence="2" type="ORF">ESZ00_06070</name>
</gene>
<organism evidence="2 3">
    <name type="scientific">Silvibacterium dinghuense</name>
    <dbReference type="NCBI Taxonomy" id="1560006"/>
    <lineage>
        <taxon>Bacteria</taxon>
        <taxon>Pseudomonadati</taxon>
        <taxon>Acidobacteriota</taxon>
        <taxon>Terriglobia</taxon>
        <taxon>Terriglobales</taxon>
        <taxon>Acidobacteriaceae</taxon>
        <taxon>Silvibacterium</taxon>
    </lineage>
</organism>
<dbReference type="EMBL" id="SDMK01000001">
    <property type="protein sequence ID" value="RXS97460.1"/>
    <property type="molecule type" value="Genomic_DNA"/>
</dbReference>
<evidence type="ECO:0000313" key="3">
    <source>
        <dbReference type="Proteomes" id="UP000290253"/>
    </source>
</evidence>
<reference evidence="2 3" key="1">
    <citation type="journal article" date="2016" name="Int. J. Syst. Evol. Microbiol.">
        <title>Acidipila dinghuensis sp. nov., an acidobacterium isolated from forest soil.</title>
        <authorList>
            <person name="Jiang Y.W."/>
            <person name="Wang J."/>
            <person name="Chen M.H."/>
            <person name="Lv Y.Y."/>
            <person name="Qiu L.H."/>
        </authorList>
    </citation>
    <scope>NUCLEOTIDE SEQUENCE [LARGE SCALE GENOMIC DNA]</scope>
    <source>
        <strain evidence="2 3">DHOF10</strain>
    </source>
</reference>
<sequence>MRRVLFFLNPLLMQRRNRRALVEGLAHQLRGEGCEVELQDTLSAHSAGEQAKEAVAAGFDTLFVCGGDGTLFQVIQGVAGSEAAIGIIPFGTGNVLAQNLRLPRDPVSAFALLRSAQAVSVPLGRITCKSPGHAQDRTWYFTIAAGMGVHAALMNLAPTGNGKRVGGRAAYFTGGIRLLLQHPVDPFDLQLTLADGSERTLRASELIAVRVPEINIWRPGGNLEAPLLQVAVVPETTRLGLAHASYHALLTRKSSGHSRLPYPEYLTATQLACRPIQSHVYQSPLLVEADGEVIGLKRATITIAQRRLRLLWPR</sequence>
<comment type="caution">
    <text evidence="2">The sequence shown here is derived from an EMBL/GenBank/DDBJ whole genome shotgun (WGS) entry which is preliminary data.</text>
</comment>
<dbReference type="Gene3D" id="3.40.50.10330">
    <property type="entry name" value="Probable inorganic polyphosphate/atp-NAD kinase, domain 1"/>
    <property type="match status" value="1"/>
</dbReference>
<dbReference type="InterPro" id="IPR050187">
    <property type="entry name" value="Lipid_Phosphate_FormReg"/>
</dbReference>
<dbReference type="SMART" id="SM00046">
    <property type="entry name" value="DAGKc"/>
    <property type="match status" value="1"/>
</dbReference>
<dbReference type="InterPro" id="IPR001206">
    <property type="entry name" value="Diacylglycerol_kinase_cat_dom"/>
</dbReference>
<proteinExistence type="predicted"/>
<dbReference type="GO" id="GO:0004143">
    <property type="term" value="F:ATP-dependent diacylglycerol kinase activity"/>
    <property type="evidence" value="ECO:0007669"/>
    <property type="project" value="TreeGrafter"/>
</dbReference>
<dbReference type="RefSeq" id="WP_129207239.1">
    <property type="nucleotide sequence ID" value="NZ_BMGU01000001.1"/>
</dbReference>
<dbReference type="SUPFAM" id="SSF111331">
    <property type="entry name" value="NAD kinase/diacylglycerol kinase-like"/>
    <property type="match status" value="1"/>
</dbReference>
<dbReference type="AlphaFoldDB" id="A0A4Q1SJK6"/>
<evidence type="ECO:0000313" key="2">
    <source>
        <dbReference type="EMBL" id="RXS97460.1"/>
    </source>
</evidence>
<dbReference type="InterPro" id="IPR017438">
    <property type="entry name" value="ATP-NAD_kinase_N"/>
</dbReference>
<evidence type="ECO:0000259" key="1">
    <source>
        <dbReference type="PROSITE" id="PS50146"/>
    </source>
</evidence>
<dbReference type="Proteomes" id="UP000290253">
    <property type="component" value="Unassembled WGS sequence"/>
</dbReference>
<dbReference type="Pfam" id="PF00781">
    <property type="entry name" value="DAGK_cat"/>
    <property type="match status" value="1"/>
</dbReference>
<keyword evidence="3" id="KW-1185">Reference proteome</keyword>
<name>A0A4Q1SJK6_9BACT</name>
<dbReference type="Gene3D" id="2.60.200.40">
    <property type="match status" value="1"/>
</dbReference>